<dbReference type="RefSeq" id="XP_007679130.1">
    <property type="nucleotide sequence ID" value="XM_007680940.1"/>
</dbReference>
<proteinExistence type="predicted"/>
<keyword evidence="2" id="KW-1185">Reference proteome</keyword>
<evidence type="ECO:0000313" key="1">
    <source>
        <dbReference type="EMBL" id="EMC94297.1"/>
    </source>
</evidence>
<organism evidence="1 2">
    <name type="scientific">Baudoinia panamericana (strain UAMH 10762)</name>
    <name type="common">Angels' share fungus</name>
    <name type="synonym">Baudoinia compniacensis (strain UAMH 10762)</name>
    <dbReference type="NCBI Taxonomy" id="717646"/>
    <lineage>
        <taxon>Eukaryota</taxon>
        <taxon>Fungi</taxon>
        <taxon>Dikarya</taxon>
        <taxon>Ascomycota</taxon>
        <taxon>Pezizomycotina</taxon>
        <taxon>Dothideomycetes</taxon>
        <taxon>Dothideomycetidae</taxon>
        <taxon>Mycosphaerellales</taxon>
        <taxon>Teratosphaeriaceae</taxon>
        <taxon>Baudoinia</taxon>
    </lineage>
</organism>
<name>M2LJ86_BAUPA</name>
<dbReference type="GeneID" id="19109936"/>
<gene>
    <name evidence="1" type="ORF">BAUCODRAFT_228565</name>
</gene>
<dbReference type="AlphaFoldDB" id="M2LJ86"/>
<accession>M2LJ86</accession>
<evidence type="ECO:0000313" key="2">
    <source>
        <dbReference type="Proteomes" id="UP000011761"/>
    </source>
</evidence>
<dbReference type="EMBL" id="KB445559">
    <property type="protein sequence ID" value="EMC94297.1"/>
    <property type="molecule type" value="Genomic_DNA"/>
</dbReference>
<dbReference type="Proteomes" id="UP000011761">
    <property type="component" value="Unassembled WGS sequence"/>
</dbReference>
<reference evidence="1 2" key="1">
    <citation type="journal article" date="2012" name="PLoS Pathog.">
        <title>Diverse lifestyles and strategies of plant pathogenesis encoded in the genomes of eighteen Dothideomycetes fungi.</title>
        <authorList>
            <person name="Ohm R.A."/>
            <person name="Feau N."/>
            <person name="Henrissat B."/>
            <person name="Schoch C.L."/>
            <person name="Horwitz B.A."/>
            <person name="Barry K.W."/>
            <person name="Condon B.J."/>
            <person name="Copeland A.C."/>
            <person name="Dhillon B."/>
            <person name="Glaser F."/>
            <person name="Hesse C.N."/>
            <person name="Kosti I."/>
            <person name="LaButti K."/>
            <person name="Lindquist E.A."/>
            <person name="Lucas S."/>
            <person name="Salamov A.A."/>
            <person name="Bradshaw R.E."/>
            <person name="Ciuffetti L."/>
            <person name="Hamelin R.C."/>
            <person name="Kema G.H.J."/>
            <person name="Lawrence C."/>
            <person name="Scott J.A."/>
            <person name="Spatafora J.W."/>
            <person name="Turgeon B.G."/>
            <person name="de Wit P.J.G.M."/>
            <person name="Zhong S."/>
            <person name="Goodwin S.B."/>
            <person name="Grigoriev I.V."/>
        </authorList>
    </citation>
    <scope>NUCLEOTIDE SEQUENCE [LARGE SCALE GENOMIC DNA]</scope>
    <source>
        <strain evidence="1 2">UAMH 10762</strain>
    </source>
</reference>
<sequence>MHHCAPSITQTHVRIVRNPSIVLQTHFRLEKPSEFRGRSSFVSAGFFSSSLSRPARYATQALKAIVRSRRLVAAPHFSRSMSDSIKVPITVNVETWCKIRIPATGSIIKQARRHRLPRGTVSILPLRKRVSLRLAPVPSTRAGETTGRGTP</sequence>
<dbReference type="KEGG" id="bcom:BAUCODRAFT_228565"/>
<protein>
    <submittedName>
        <fullName evidence="1">Uncharacterized protein</fullName>
    </submittedName>
</protein>
<dbReference type="HOGENOM" id="CLU_1731101_0_0_1"/>